<feature type="compositionally biased region" description="Polar residues" evidence="1">
    <location>
        <begin position="1"/>
        <end position="11"/>
    </location>
</feature>
<dbReference type="AlphaFoldDB" id="A0A0A8Y7L0"/>
<dbReference type="EMBL" id="GBRH01275769">
    <property type="protein sequence ID" value="JAD22126.1"/>
    <property type="molecule type" value="Transcribed_RNA"/>
</dbReference>
<proteinExistence type="predicted"/>
<evidence type="ECO:0000256" key="1">
    <source>
        <dbReference type="SAM" id="MobiDB-lite"/>
    </source>
</evidence>
<reference evidence="2" key="1">
    <citation type="submission" date="2014-09" db="EMBL/GenBank/DDBJ databases">
        <authorList>
            <person name="Magalhaes I.L.F."/>
            <person name="Oliveira U."/>
            <person name="Santos F.R."/>
            <person name="Vidigal T.H.D.A."/>
            <person name="Brescovit A.D."/>
            <person name="Santos A.J."/>
        </authorList>
    </citation>
    <scope>NUCLEOTIDE SEQUENCE</scope>
    <source>
        <tissue evidence="2">Shoot tissue taken approximately 20 cm above the soil surface</tissue>
    </source>
</reference>
<feature type="region of interest" description="Disordered" evidence="1">
    <location>
        <begin position="1"/>
        <end position="35"/>
    </location>
</feature>
<reference evidence="2" key="2">
    <citation type="journal article" date="2015" name="Data Brief">
        <title>Shoot transcriptome of the giant reed, Arundo donax.</title>
        <authorList>
            <person name="Barrero R.A."/>
            <person name="Guerrero F.D."/>
            <person name="Moolhuijzen P."/>
            <person name="Goolsby J.A."/>
            <person name="Tidwell J."/>
            <person name="Bellgard S.E."/>
            <person name="Bellgard M.I."/>
        </authorList>
    </citation>
    <scope>NUCLEOTIDE SEQUENCE</scope>
    <source>
        <tissue evidence="2">Shoot tissue taken approximately 20 cm above the soil surface</tissue>
    </source>
</reference>
<accession>A0A0A8Y7L0</accession>
<protein>
    <submittedName>
        <fullName evidence="2">Uncharacterized protein</fullName>
    </submittedName>
</protein>
<name>A0A0A8Y7L0_ARUDO</name>
<sequence>MALVRRSTSSVPGAMETRTSHHCGPSSARRSRLSSSRHVRFGGFFLRRSGSWMRRSCTSSFQSVARSSRRSFRCCRLSRAVSSPPPAPPPSAEDEADRVTDTGSVDGDAAAREQRHGRRRSG</sequence>
<organism evidence="2">
    <name type="scientific">Arundo donax</name>
    <name type="common">Giant reed</name>
    <name type="synonym">Donax arundinaceus</name>
    <dbReference type="NCBI Taxonomy" id="35708"/>
    <lineage>
        <taxon>Eukaryota</taxon>
        <taxon>Viridiplantae</taxon>
        <taxon>Streptophyta</taxon>
        <taxon>Embryophyta</taxon>
        <taxon>Tracheophyta</taxon>
        <taxon>Spermatophyta</taxon>
        <taxon>Magnoliopsida</taxon>
        <taxon>Liliopsida</taxon>
        <taxon>Poales</taxon>
        <taxon>Poaceae</taxon>
        <taxon>PACMAD clade</taxon>
        <taxon>Arundinoideae</taxon>
        <taxon>Arundineae</taxon>
        <taxon>Arundo</taxon>
    </lineage>
</organism>
<evidence type="ECO:0000313" key="2">
    <source>
        <dbReference type="EMBL" id="JAD22126.1"/>
    </source>
</evidence>
<feature type="region of interest" description="Disordered" evidence="1">
    <location>
        <begin position="78"/>
        <end position="122"/>
    </location>
</feature>